<dbReference type="EMBL" id="ML170163">
    <property type="protein sequence ID" value="TDL25575.1"/>
    <property type="molecule type" value="Genomic_DNA"/>
</dbReference>
<proteinExistence type="predicted"/>
<evidence type="ECO:0000313" key="3">
    <source>
        <dbReference type="Proteomes" id="UP000294933"/>
    </source>
</evidence>
<dbReference type="Proteomes" id="UP000294933">
    <property type="component" value="Unassembled WGS sequence"/>
</dbReference>
<evidence type="ECO:0000313" key="2">
    <source>
        <dbReference type="EMBL" id="TDL25575.1"/>
    </source>
</evidence>
<reference evidence="2 3" key="1">
    <citation type="submission" date="2018-06" db="EMBL/GenBank/DDBJ databases">
        <title>A transcriptomic atlas of mushroom development highlights an independent origin of complex multicellularity.</title>
        <authorList>
            <consortium name="DOE Joint Genome Institute"/>
            <person name="Krizsan K."/>
            <person name="Almasi E."/>
            <person name="Merenyi Z."/>
            <person name="Sahu N."/>
            <person name="Viragh M."/>
            <person name="Koszo T."/>
            <person name="Mondo S."/>
            <person name="Kiss B."/>
            <person name="Balint B."/>
            <person name="Kues U."/>
            <person name="Barry K."/>
            <person name="Hegedus J.C."/>
            <person name="Henrissat B."/>
            <person name="Johnson J."/>
            <person name="Lipzen A."/>
            <person name="Ohm R."/>
            <person name="Nagy I."/>
            <person name="Pangilinan J."/>
            <person name="Yan J."/>
            <person name="Xiong Y."/>
            <person name="Grigoriev I.V."/>
            <person name="Hibbett D.S."/>
            <person name="Nagy L.G."/>
        </authorList>
    </citation>
    <scope>NUCLEOTIDE SEQUENCE [LARGE SCALE GENOMIC DNA]</scope>
    <source>
        <strain evidence="2 3">SZMC22713</strain>
    </source>
</reference>
<sequence>MRSKRFGSEPWAKRSRSHVEQGTTNTNRALHLPHDIRPSSFKLQSHWRPTRSCSTFPMITPIVFGTHALHASLLRASSETILSTACINKRTH</sequence>
<evidence type="ECO:0000256" key="1">
    <source>
        <dbReference type="SAM" id="MobiDB-lite"/>
    </source>
</evidence>
<dbReference type="AlphaFoldDB" id="A0A4Y7QDU7"/>
<gene>
    <name evidence="2" type="ORF">BD410DRAFT_599026</name>
</gene>
<keyword evidence="3" id="KW-1185">Reference proteome</keyword>
<dbReference type="VEuPathDB" id="FungiDB:BD410DRAFT_599026"/>
<name>A0A4Y7QDU7_9AGAM</name>
<organism evidence="2 3">
    <name type="scientific">Rickenella mellea</name>
    <dbReference type="NCBI Taxonomy" id="50990"/>
    <lineage>
        <taxon>Eukaryota</taxon>
        <taxon>Fungi</taxon>
        <taxon>Dikarya</taxon>
        <taxon>Basidiomycota</taxon>
        <taxon>Agaricomycotina</taxon>
        <taxon>Agaricomycetes</taxon>
        <taxon>Hymenochaetales</taxon>
        <taxon>Rickenellaceae</taxon>
        <taxon>Rickenella</taxon>
    </lineage>
</organism>
<accession>A0A4Y7QDU7</accession>
<protein>
    <submittedName>
        <fullName evidence="2">Uncharacterized protein</fullName>
    </submittedName>
</protein>
<feature type="region of interest" description="Disordered" evidence="1">
    <location>
        <begin position="1"/>
        <end position="31"/>
    </location>
</feature>